<sequence>RDAGSRLREAADRTLVVDAGDREGDVPTLVVSTGGERVPLSALSAERVDRELGGATDERSAER</sequence>
<proteinExistence type="predicted"/>
<gene>
    <name evidence="2" type="ORF">FK85_32105</name>
</gene>
<evidence type="ECO:0000256" key="1">
    <source>
        <dbReference type="SAM" id="MobiDB-lite"/>
    </source>
</evidence>
<organism evidence="2 3">
    <name type="scientific">Halorubrum saccharovorum</name>
    <dbReference type="NCBI Taxonomy" id="2248"/>
    <lineage>
        <taxon>Archaea</taxon>
        <taxon>Methanobacteriati</taxon>
        <taxon>Methanobacteriota</taxon>
        <taxon>Stenosarchaea group</taxon>
        <taxon>Halobacteria</taxon>
        <taxon>Halobacteriales</taxon>
        <taxon>Haloferacaceae</taxon>
        <taxon>Halorubrum</taxon>
    </lineage>
</organism>
<feature type="compositionally biased region" description="Basic and acidic residues" evidence="1">
    <location>
        <begin position="46"/>
        <end position="63"/>
    </location>
</feature>
<dbReference type="RefSeq" id="WP_152663395.1">
    <property type="nucleotide sequence ID" value="NZ_JNFH02000176.1"/>
</dbReference>
<accession>A0A0F8AWZ8</accession>
<protein>
    <submittedName>
        <fullName evidence="2">Uncharacterized protein</fullName>
    </submittedName>
</protein>
<dbReference type="EMBL" id="JNFH02000176">
    <property type="protein sequence ID" value="KKF39000.1"/>
    <property type="molecule type" value="Genomic_DNA"/>
</dbReference>
<evidence type="ECO:0000313" key="2">
    <source>
        <dbReference type="EMBL" id="KKF39000.1"/>
    </source>
</evidence>
<evidence type="ECO:0000313" key="3">
    <source>
        <dbReference type="Proteomes" id="UP000053331"/>
    </source>
</evidence>
<dbReference type="AlphaFoldDB" id="A0A0F8AWZ8"/>
<comment type="caution">
    <text evidence="2">The sequence shown here is derived from an EMBL/GenBank/DDBJ whole genome shotgun (WGS) entry which is preliminary data.</text>
</comment>
<reference evidence="2 3" key="1">
    <citation type="journal article" date="2015" name="Genome Announc.">
        <title>Draft genome sequence of a Halorubrum H3 strain isolated from the burlinskoye salt lake (Altai Krai, Russia).</title>
        <authorList>
            <person name="Rozanov A.S."/>
            <person name="Bryanskaya A.V."/>
            <person name="Malup T.K."/>
            <person name="Kotenko A.V."/>
            <person name="Peltek S.E."/>
        </authorList>
    </citation>
    <scope>NUCLEOTIDE SEQUENCE [LARGE SCALE GENOMIC DNA]</scope>
    <source>
        <strain evidence="2 3">H3</strain>
    </source>
</reference>
<keyword evidence="3" id="KW-1185">Reference proteome</keyword>
<dbReference type="Proteomes" id="UP000053331">
    <property type="component" value="Unassembled WGS sequence"/>
</dbReference>
<name>A0A0F8AWZ8_9EURY</name>
<feature type="region of interest" description="Disordered" evidence="1">
    <location>
        <begin position="41"/>
        <end position="63"/>
    </location>
</feature>
<feature type="non-terminal residue" evidence="2">
    <location>
        <position position="1"/>
    </location>
</feature>
<dbReference type="OrthoDB" id="25914at2157"/>